<evidence type="ECO:0000313" key="5">
    <source>
        <dbReference type="Proteomes" id="UP001300604"/>
    </source>
</evidence>
<name>A0AA97H161_9FIRM</name>
<keyword evidence="5" id="KW-1185">Reference proteome</keyword>
<dbReference type="KEGG" id="carl:PXC00_00150"/>
<accession>A0AA97H161</accession>
<feature type="domain" description="Cell envelope-related transcriptional attenuator" evidence="3">
    <location>
        <begin position="104"/>
        <end position="281"/>
    </location>
</feature>
<dbReference type="Gene3D" id="3.40.630.190">
    <property type="entry name" value="LCP protein"/>
    <property type="match status" value="1"/>
</dbReference>
<sequence length="402" mass="43450">MKKQKRPSLAKKYIVRNVLILVLSLVVLVAGSGCLYVDGLMSSGNYVKDSTIVSTPITASTIDSGTKYNSTGANQINGLIKDEAVTNILLIGVDDYQKDDPIGRSDSMMVISLDNRHKKLKLTSFMRDTYLAIPNNGSNKLNAAYHFGAYDMVESGKAKAGDITSVNAGAQLCIQTIELNFGMDIDRYVVVKDSAFDSVVGILGGVDVNLTAREAEFINRYSGAGYKLKEQDGIQHLDGAQAHYYGRIRDDRVKNVYGHINDEGRAERQRAVVTAVVNKFKSSNLGTISKLASGVLPKVITNFSRDEIYGFLTQALTIMNYPIKQNQIPAVGNYTTPTISIGGQAADIVQITDNKKVVSDALTFIYENDKPDVSNIGLAATANTTTSADSQDGDTEDDTGNG</sequence>
<dbReference type="AlphaFoldDB" id="A0AA97H161"/>
<evidence type="ECO:0000256" key="1">
    <source>
        <dbReference type="ARBA" id="ARBA00006068"/>
    </source>
</evidence>
<dbReference type="PROSITE" id="PS51257">
    <property type="entry name" value="PROKAR_LIPOPROTEIN"/>
    <property type="match status" value="1"/>
</dbReference>
<dbReference type="InterPro" id="IPR050922">
    <property type="entry name" value="LytR/CpsA/Psr_CW_biosynth"/>
</dbReference>
<comment type="similarity">
    <text evidence="1">Belongs to the LytR/CpsA/Psr (LCP) family.</text>
</comment>
<dbReference type="InterPro" id="IPR004474">
    <property type="entry name" value="LytR_CpsA_psr"/>
</dbReference>
<reference evidence="4" key="1">
    <citation type="submission" date="2023-09" db="EMBL/GenBank/DDBJ databases">
        <authorList>
            <person name="Zeng C."/>
        </authorList>
    </citation>
    <scope>NUCLEOTIDE SEQUENCE</scope>
    <source>
        <strain evidence="4">ZCY20-5</strain>
    </source>
</reference>
<dbReference type="Proteomes" id="UP001300604">
    <property type="component" value="Chromosome"/>
</dbReference>
<feature type="region of interest" description="Disordered" evidence="2">
    <location>
        <begin position="381"/>
        <end position="402"/>
    </location>
</feature>
<proteinExistence type="inferred from homology"/>
<protein>
    <submittedName>
        <fullName evidence="4">LCP family protein</fullName>
    </submittedName>
</protein>
<dbReference type="EMBL" id="CP135996">
    <property type="protein sequence ID" value="WOC32311.1"/>
    <property type="molecule type" value="Genomic_DNA"/>
</dbReference>
<dbReference type="NCBIfam" id="TIGR00350">
    <property type="entry name" value="lytR_cpsA_psr"/>
    <property type="match status" value="1"/>
</dbReference>
<organism evidence="4 5">
    <name type="scientific">Caproicibacterium argilliputei</name>
    <dbReference type="NCBI Taxonomy" id="3030016"/>
    <lineage>
        <taxon>Bacteria</taxon>
        <taxon>Bacillati</taxon>
        <taxon>Bacillota</taxon>
        <taxon>Clostridia</taxon>
        <taxon>Eubacteriales</taxon>
        <taxon>Oscillospiraceae</taxon>
        <taxon>Caproicibacterium</taxon>
    </lineage>
</organism>
<evidence type="ECO:0000313" key="4">
    <source>
        <dbReference type="EMBL" id="WOC32311.1"/>
    </source>
</evidence>
<dbReference type="RefSeq" id="WP_275845877.1">
    <property type="nucleotide sequence ID" value="NZ_CP135996.1"/>
</dbReference>
<evidence type="ECO:0000256" key="2">
    <source>
        <dbReference type="SAM" id="MobiDB-lite"/>
    </source>
</evidence>
<dbReference type="Pfam" id="PF03816">
    <property type="entry name" value="LytR_cpsA_psr"/>
    <property type="match status" value="1"/>
</dbReference>
<dbReference type="PANTHER" id="PTHR33392:SF6">
    <property type="entry name" value="POLYISOPRENYL-TEICHOIC ACID--PEPTIDOGLYCAN TEICHOIC ACID TRANSFERASE TAGU"/>
    <property type="match status" value="1"/>
</dbReference>
<feature type="compositionally biased region" description="Acidic residues" evidence="2">
    <location>
        <begin position="391"/>
        <end position="402"/>
    </location>
</feature>
<reference evidence="4" key="2">
    <citation type="submission" date="2024-06" db="EMBL/GenBank/DDBJ databases">
        <title>Caproicibacterium argilliputei sp. nov, a novel caproic acid producing anaerobic bacterium isolated from pit mud.</title>
        <authorList>
            <person name="Xia S."/>
        </authorList>
    </citation>
    <scope>NUCLEOTIDE SEQUENCE</scope>
    <source>
        <strain evidence="4">ZCY20-5</strain>
    </source>
</reference>
<evidence type="ECO:0000259" key="3">
    <source>
        <dbReference type="Pfam" id="PF03816"/>
    </source>
</evidence>
<dbReference type="PANTHER" id="PTHR33392">
    <property type="entry name" value="POLYISOPRENYL-TEICHOIC ACID--PEPTIDOGLYCAN TEICHOIC ACID TRANSFERASE TAGU"/>
    <property type="match status" value="1"/>
</dbReference>
<gene>
    <name evidence="4" type="ORF">PXC00_00150</name>
</gene>